<dbReference type="PANTHER" id="PTHR46211:SF1">
    <property type="entry name" value="GLYCEROPHOSPHODIESTER PHOSPHODIESTERASE, CYTOPLASMIC"/>
    <property type="match status" value="1"/>
</dbReference>
<feature type="domain" description="GP-PDE" evidence="1">
    <location>
        <begin position="11"/>
        <end position="259"/>
    </location>
</feature>
<dbReference type="SUPFAM" id="SSF51695">
    <property type="entry name" value="PLC-like phosphodiesterases"/>
    <property type="match status" value="1"/>
</dbReference>
<keyword evidence="3" id="KW-1185">Reference proteome</keyword>
<organism evidence="2 3">
    <name type="scientific">Pararhodobacter marinus</name>
    <dbReference type="NCBI Taxonomy" id="2184063"/>
    <lineage>
        <taxon>Bacteria</taxon>
        <taxon>Pseudomonadati</taxon>
        <taxon>Pseudomonadota</taxon>
        <taxon>Alphaproteobacteria</taxon>
        <taxon>Rhodobacterales</taxon>
        <taxon>Paracoccaceae</taxon>
        <taxon>Pararhodobacter</taxon>
    </lineage>
</organism>
<dbReference type="AlphaFoldDB" id="A0A2U2CCK7"/>
<dbReference type="GeneID" id="94364766"/>
<dbReference type="Proteomes" id="UP000244940">
    <property type="component" value="Unassembled WGS sequence"/>
</dbReference>
<dbReference type="OrthoDB" id="384721at2"/>
<dbReference type="InterPro" id="IPR030395">
    <property type="entry name" value="GP_PDE_dom"/>
</dbReference>
<dbReference type="Pfam" id="PF03009">
    <property type="entry name" value="GDPD"/>
    <property type="match status" value="1"/>
</dbReference>
<accession>A0A2U2CCK7</accession>
<dbReference type="EMBL" id="QEYD01000004">
    <property type="protein sequence ID" value="PWE29617.1"/>
    <property type="molecule type" value="Genomic_DNA"/>
</dbReference>
<reference evidence="2 3" key="1">
    <citation type="submission" date="2018-05" db="EMBL/GenBank/DDBJ databases">
        <title>Pararhodobacter marina sp. nov., isolated from deep-sea water of the Indian Ocean.</title>
        <authorList>
            <person name="Lai Q.Sr."/>
            <person name="Liu X."/>
            <person name="Shao Z."/>
        </authorList>
    </citation>
    <scope>NUCLEOTIDE SEQUENCE [LARGE SCALE GENOMIC DNA]</scope>
    <source>
        <strain evidence="2 3">CIC4N-9</strain>
    </source>
</reference>
<comment type="caution">
    <text evidence="2">The sequence shown here is derived from an EMBL/GenBank/DDBJ whole genome shotgun (WGS) entry which is preliminary data.</text>
</comment>
<protein>
    <submittedName>
        <fullName evidence="2">Phosphodiesterase</fullName>
    </submittedName>
</protein>
<evidence type="ECO:0000259" key="1">
    <source>
        <dbReference type="PROSITE" id="PS51704"/>
    </source>
</evidence>
<dbReference type="InterPro" id="IPR017946">
    <property type="entry name" value="PLC-like_Pdiesterase_TIM-brl"/>
</dbReference>
<dbReference type="RefSeq" id="WP_109532730.1">
    <property type="nucleotide sequence ID" value="NZ_QEYD01000004.1"/>
</dbReference>
<name>A0A2U2CCK7_9RHOB</name>
<dbReference type="Gene3D" id="3.20.20.190">
    <property type="entry name" value="Phosphatidylinositol (PI) phosphodiesterase"/>
    <property type="match status" value="1"/>
</dbReference>
<dbReference type="GO" id="GO:0006629">
    <property type="term" value="P:lipid metabolic process"/>
    <property type="evidence" value="ECO:0007669"/>
    <property type="project" value="InterPro"/>
</dbReference>
<evidence type="ECO:0000313" key="3">
    <source>
        <dbReference type="Proteomes" id="UP000244940"/>
    </source>
</evidence>
<sequence length="259" mass="28025">MRAPLPEAFLRLPIAHRAYHDAAARRPENSLPAIRAAIRAGYGIEIDLQVSADGEAMVFHDDTLERLTLDTGPVNARSAAELQRIRVRASPEPIPTFRQVLSEVAGRVPLLVEIKDQSGAMGPTNGVLEAAAAAALRGYEGPVAVMSFNPSSVAHLQRLAPEVPRGLTTYAFPREHWPEDAGPEAEAHRRHLAAIADFDAVGASFISHDWHDLNAPRVTELKAQGAAILCWTIKSPEDEAVARRVAQNITFEGYAAEIG</sequence>
<evidence type="ECO:0000313" key="2">
    <source>
        <dbReference type="EMBL" id="PWE29617.1"/>
    </source>
</evidence>
<proteinExistence type="predicted"/>
<dbReference type="PROSITE" id="PS51704">
    <property type="entry name" value="GP_PDE"/>
    <property type="match status" value="1"/>
</dbReference>
<dbReference type="GO" id="GO:0008081">
    <property type="term" value="F:phosphoric diester hydrolase activity"/>
    <property type="evidence" value="ECO:0007669"/>
    <property type="project" value="InterPro"/>
</dbReference>
<gene>
    <name evidence="2" type="ORF">C4N9_07685</name>
</gene>
<dbReference type="PANTHER" id="PTHR46211">
    <property type="entry name" value="GLYCEROPHOSPHORYL DIESTER PHOSPHODIESTERASE"/>
    <property type="match status" value="1"/>
</dbReference>